<reference evidence="2 3" key="1">
    <citation type="submission" date="2019-02" db="EMBL/GenBank/DDBJ databases">
        <title>Draft Genome Sequence of the Prevotella sp. BCRC 81118, Isolated from Human Feces.</title>
        <authorList>
            <person name="Huang C.-H."/>
        </authorList>
    </citation>
    <scope>NUCLEOTIDE SEQUENCE [LARGE SCALE GENOMIC DNA]</scope>
    <source>
        <strain evidence="2 3">BCRC 81118</strain>
    </source>
</reference>
<accession>A0A4Y8UQX4</accession>
<protein>
    <submittedName>
        <fullName evidence="2">WYL domain-containing protein</fullName>
    </submittedName>
</protein>
<name>A0A4Y8UQX4_9BACT</name>
<dbReference type="Pfam" id="PF25583">
    <property type="entry name" value="WCX"/>
    <property type="match status" value="1"/>
</dbReference>
<gene>
    <name evidence="2" type="ORF">EXN75_16060</name>
</gene>
<evidence type="ECO:0000259" key="1">
    <source>
        <dbReference type="Pfam" id="PF25583"/>
    </source>
</evidence>
<evidence type="ECO:0000313" key="3">
    <source>
        <dbReference type="Proteomes" id="UP000297872"/>
    </source>
</evidence>
<dbReference type="RefSeq" id="WP_134844590.1">
    <property type="nucleotide sequence ID" value="NZ_DAWEHA010000169.1"/>
</dbReference>
<keyword evidence="3" id="KW-1185">Reference proteome</keyword>
<dbReference type="OrthoDB" id="43316at2"/>
<dbReference type="InterPro" id="IPR057727">
    <property type="entry name" value="WCX_dom"/>
</dbReference>
<dbReference type="EMBL" id="SGVY01000074">
    <property type="protein sequence ID" value="TFH70882.1"/>
    <property type="molecule type" value="Genomic_DNA"/>
</dbReference>
<proteinExistence type="predicted"/>
<dbReference type="Proteomes" id="UP000297872">
    <property type="component" value="Unassembled WGS sequence"/>
</dbReference>
<evidence type="ECO:0000313" key="2">
    <source>
        <dbReference type="EMBL" id="TFH70882.1"/>
    </source>
</evidence>
<sequence>MYREYTLTVRPSRDFLQELLWHGRNIIVLKPESLRLEMIGILKDMTKSYETGECLNGEE</sequence>
<dbReference type="AlphaFoldDB" id="A0A4Y8UQX4"/>
<comment type="caution">
    <text evidence="2">The sequence shown here is derived from an EMBL/GenBank/DDBJ whole genome shotgun (WGS) entry which is preliminary data.</text>
</comment>
<feature type="domain" description="WCX" evidence="1">
    <location>
        <begin position="5"/>
        <end position="45"/>
    </location>
</feature>
<dbReference type="GeneID" id="302996776"/>
<organism evidence="2 3">
    <name type="scientific">Segatella hominis</name>
    <dbReference type="NCBI Taxonomy" id="2518605"/>
    <lineage>
        <taxon>Bacteria</taxon>
        <taxon>Pseudomonadati</taxon>
        <taxon>Bacteroidota</taxon>
        <taxon>Bacteroidia</taxon>
        <taxon>Bacteroidales</taxon>
        <taxon>Prevotellaceae</taxon>
        <taxon>Segatella</taxon>
    </lineage>
</organism>